<dbReference type="Pfam" id="PF01095">
    <property type="entry name" value="Pectinesterase"/>
    <property type="match status" value="1"/>
</dbReference>
<dbReference type="AlphaFoldDB" id="A0A1Q3BZE8"/>
<dbReference type="SUPFAM" id="SSF51126">
    <property type="entry name" value="Pectin lyase-like"/>
    <property type="match status" value="1"/>
</dbReference>
<evidence type="ECO:0000256" key="9">
    <source>
        <dbReference type="PROSITE-ProRule" id="PRU10040"/>
    </source>
</evidence>
<dbReference type="InterPro" id="IPR012334">
    <property type="entry name" value="Pectin_lyas_fold"/>
</dbReference>
<evidence type="ECO:0000256" key="10">
    <source>
        <dbReference type="RuleBase" id="RU000589"/>
    </source>
</evidence>
<dbReference type="OrthoDB" id="2019149at2759"/>
<organism evidence="12 13">
    <name type="scientific">Cephalotus follicularis</name>
    <name type="common">Albany pitcher plant</name>
    <dbReference type="NCBI Taxonomy" id="3775"/>
    <lineage>
        <taxon>Eukaryota</taxon>
        <taxon>Viridiplantae</taxon>
        <taxon>Streptophyta</taxon>
        <taxon>Embryophyta</taxon>
        <taxon>Tracheophyta</taxon>
        <taxon>Spermatophyta</taxon>
        <taxon>Magnoliopsida</taxon>
        <taxon>eudicotyledons</taxon>
        <taxon>Gunneridae</taxon>
        <taxon>Pentapetalae</taxon>
        <taxon>rosids</taxon>
        <taxon>fabids</taxon>
        <taxon>Oxalidales</taxon>
        <taxon>Cephalotaceae</taxon>
        <taxon>Cephalotus</taxon>
    </lineage>
</organism>
<dbReference type="InterPro" id="IPR000070">
    <property type="entry name" value="Pectinesterase_cat"/>
</dbReference>
<evidence type="ECO:0000256" key="3">
    <source>
        <dbReference type="ARBA" id="ARBA00008891"/>
    </source>
</evidence>
<protein>
    <recommendedName>
        <fullName evidence="4 10">Pectinesterase</fullName>
        <ecNumber evidence="4 10">3.1.1.11</ecNumber>
    </recommendedName>
</protein>
<dbReference type="UniPathway" id="UPA00545">
    <property type="reaction ID" value="UER00823"/>
</dbReference>
<comment type="similarity">
    <text evidence="3">Belongs to the pectinesterase family.</text>
</comment>
<evidence type="ECO:0000259" key="11">
    <source>
        <dbReference type="Pfam" id="PF01095"/>
    </source>
</evidence>
<dbReference type="PROSITE" id="PS00503">
    <property type="entry name" value="PECTINESTERASE_2"/>
    <property type="match status" value="1"/>
</dbReference>
<dbReference type="PANTHER" id="PTHR31321:SF87">
    <property type="entry name" value="PECTINESTERASE 63-RELATED"/>
    <property type="match status" value="1"/>
</dbReference>
<comment type="catalytic activity">
    <reaction evidence="8 10">
        <text>[(1-&gt;4)-alpha-D-galacturonosyl methyl ester](n) + n H2O = [(1-&gt;4)-alpha-D-galacturonosyl](n) + n methanol + n H(+)</text>
        <dbReference type="Rhea" id="RHEA:22380"/>
        <dbReference type="Rhea" id="RHEA-COMP:14570"/>
        <dbReference type="Rhea" id="RHEA-COMP:14573"/>
        <dbReference type="ChEBI" id="CHEBI:15377"/>
        <dbReference type="ChEBI" id="CHEBI:15378"/>
        <dbReference type="ChEBI" id="CHEBI:17790"/>
        <dbReference type="ChEBI" id="CHEBI:140522"/>
        <dbReference type="ChEBI" id="CHEBI:140523"/>
        <dbReference type="EC" id="3.1.1.11"/>
    </reaction>
</comment>
<dbReference type="Proteomes" id="UP000187406">
    <property type="component" value="Unassembled WGS sequence"/>
</dbReference>
<keyword evidence="7 10" id="KW-0063">Aspartyl esterase</keyword>
<evidence type="ECO:0000256" key="4">
    <source>
        <dbReference type="ARBA" id="ARBA00013229"/>
    </source>
</evidence>
<comment type="caution">
    <text evidence="12">The sequence shown here is derived from an EMBL/GenBank/DDBJ whole genome shotgun (WGS) entry which is preliminary data.</text>
</comment>
<evidence type="ECO:0000256" key="1">
    <source>
        <dbReference type="ARBA" id="ARBA00004191"/>
    </source>
</evidence>
<evidence type="ECO:0000256" key="7">
    <source>
        <dbReference type="ARBA" id="ARBA00023085"/>
    </source>
</evidence>
<evidence type="ECO:0000256" key="5">
    <source>
        <dbReference type="ARBA" id="ARBA00022512"/>
    </source>
</evidence>
<evidence type="ECO:0000313" key="12">
    <source>
        <dbReference type="EMBL" id="GAV73395.1"/>
    </source>
</evidence>
<gene>
    <name evidence="12" type="ORF">CFOL_v3_16881</name>
</gene>
<sequence length="238" mass="25767">MPTLVYSGTAAQFGTVDSATVVVEAEYFMAANIIFKNSAPKPDGKTPGAQAVALRVSGDKNAFYNCRLLGFQDTLCDDKGRHFFKDCYIEGTVDFIFGSGKSLYLNTELHVIADPGLSFITAQAREYETEDNGYSFVHCKVTGIGTGTYLGRAWKSRPKVVFAYSTMDSVVNPLGWSVNLQPAREKTVFYGELKNSGPGANPAGRASFTKQLSEAEAQPFISLGFIAGSSWILPPPKV</sequence>
<dbReference type="PANTHER" id="PTHR31321">
    <property type="entry name" value="ACYL-COA THIOESTER HYDROLASE YBHC-RELATED"/>
    <property type="match status" value="1"/>
</dbReference>
<dbReference type="EC" id="3.1.1.11" evidence="4 10"/>
<dbReference type="GO" id="GO:0030599">
    <property type="term" value="F:pectinesterase activity"/>
    <property type="evidence" value="ECO:0007669"/>
    <property type="project" value="UniProtKB-UniRule"/>
</dbReference>
<dbReference type="InParanoid" id="A0A1Q3BZE8"/>
<dbReference type="Gene3D" id="2.160.20.10">
    <property type="entry name" value="Single-stranded right-handed beta-helix, Pectin lyase-like"/>
    <property type="match status" value="1"/>
</dbReference>
<evidence type="ECO:0000313" key="13">
    <source>
        <dbReference type="Proteomes" id="UP000187406"/>
    </source>
</evidence>
<keyword evidence="13" id="KW-1185">Reference proteome</keyword>
<dbReference type="EMBL" id="BDDD01001105">
    <property type="protein sequence ID" value="GAV73395.1"/>
    <property type="molecule type" value="Genomic_DNA"/>
</dbReference>
<keyword evidence="5" id="KW-0964">Secreted</keyword>
<dbReference type="GO" id="GO:0045490">
    <property type="term" value="P:pectin catabolic process"/>
    <property type="evidence" value="ECO:0007669"/>
    <property type="project" value="UniProtKB-UniRule"/>
</dbReference>
<dbReference type="STRING" id="3775.A0A1Q3BZE8"/>
<proteinExistence type="inferred from homology"/>
<evidence type="ECO:0000256" key="8">
    <source>
        <dbReference type="ARBA" id="ARBA00047928"/>
    </source>
</evidence>
<dbReference type="InterPro" id="IPR011050">
    <property type="entry name" value="Pectin_lyase_fold/virulence"/>
</dbReference>
<feature type="active site" evidence="9">
    <location>
        <position position="94"/>
    </location>
</feature>
<dbReference type="InterPro" id="IPR033131">
    <property type="entry name" value="Pectinesterase_Asp_AS"/>
</dbReference>
<name>A0A1Q3BZE8_CEPFO</name>
<feature type="domain" description="Pectinesterase catalytic" evidence="11">
    <location>
        <begin position="12"/>
        <end position="228"/>
    </location>
</feature>
<comment type="pathway">
    <text evidence="2 10">Glycan metabolism; pectin degradation; 2-dehydro-3-deoxy-D-gluconate from pectin: step 1/5.</text>
</comment>
<keyword evidence="5" id="KW-0134">Cell wall</keyword>
<evidence type="ECO:0000256" key="2">
    <source>
        <dbReference type="ARBA" id="ARBA00005184"/>
    </source>
</evidence>
<evidence type="ECO:0000256" key="6">
    <source>
        <dbReference type="ARBA" id="ARBA00022801"/>
    </source>
</evidence>
<dbReference type="GO" id="GO:0042545">
    <property type="term" value="P:cell wall modification"/>
    <property type="evidence" value="ECO:0007669"/>
    <property type="project" value="UniProtKB-UniRule"/>
</dbReference>
<keyword evidence="6 10" id="KW-0378">Hydrolase</keyword>
<reference evidence="13" key="1">
    <citation type="submission" date="2016-04" db="EMBL/GenBank/DDBJ databases">
        <title>Cephalotus genome sequencing.</title>
        <authorList>
            <person name="Fukushima K."/>
            <person name="Hasebe M."/>
            <person name="Fang X."/>
        </authorList>
    </citation>
    <scope>NUCLEOTIDE SEQUENCE [LARGE SCALE GENOMIC DNA]</scope>
    <source>
        <strain evidence="13">cv. St1</strain>
    </source>
</reference>
<comment type="subcellular location">
    <subcellularLocation>
        <location evidence="1">Secreted</location>
        <location evidence="1">Cell wall</location>
    </subcellularLocation>
</comment>
<accession>A0A1Q3BZE8</accession>